<keyword evidence="1" id="KW-1133">Transmembrane helix</keyword>
<evidence type="ECO:0000256" key="1">
    <source>
        <dbReference type="SAM" id="Phobius"/>
    </source>
</evidence>
<proteinExistence type="predicted"/>
<evidence type="ECO:0000313" key="2">
    <source>
        <dbReference type="EMBL" id="KKN24933.1"/>
    </source>
</evidence>
<protein>
    <submittedName>
        <fullName evidence="2">Uncharacterized protein</fullName>
    </submittedName>
</protein>
<keyword evidence="1" id="KW-0472">Membrane</keyword>
<sequence length="38" mass="4357">MRIPPWVRPERVRLAVIISALYPVWLGLGLLVKDRICG</sequence>
<feature type="transmembrane region" description="Helical" evidence="1">
    <location>
        <begin position="12"/>
        <end position="32"/>
    </location>
</feature>
<reference evidence="2" key="1">
    <citation type="journal article" date="2015" name="Nature">
        <title>Complex archaea that bridge the gap between prokaryotes and eukaryotes.</title>
        <authorList>
            <person name="Spang A."/>
            <person name="Saw J.H."/>
            <person name="Jorgensen S.L."/>
            <person name="Zaremba-Niedzwiedzka K."/>
            <person name="Martijn J."/>
            <person name="Lind A.E."/>
            <person name="van Eijk R."/>
            <person name="Schleper C."/>
            <person name="Guy L."/>
            <person name="Ettema T.J."/>
        </authorList>
    </citation>
    <scope>NUCLEOTIDE SEQUENCE</scope>
</reference>
<comment type="caution">
    <text evidence="2">The sequence shown here is derived from an EMBL/GenBank/DDBJ whole genome shotgun (WGS) entry which is preliminary data.</text>
</comment>
<dbReference type="EMBL" id="LAZR01002844">
    <property type="protein sequence ID" value="KKN24933.1"/>
    <property type="molecule type" value="Genomic_DNA"/>
</dbReference>
<dbReference type="AlphaFoldDB" id="A0A0F9S6J6"/>
<name>A0A0F9S6J6_9ZZZZ</name>
<organism evidence="2">
    <name type="scientific">marine sediment metagenome</name>
    <dbReference type="NCBI Taxonomy" id="412755"/>
    <lineage>
        <taxon>unclassified sequences</taxon>
        <taxon>metagenomes</taxon>
        <taxon>ecological metagenomes</taxon>
    </lineage>
</organism>
<gene>
    <name evidence="2" type="ORF">LCGC14_0889810</name>
</gene>
<accession>A0A0F9S6J6</accession>
<keyword evidence="1" id="KW-0812">Transmembrane</keyword>